<evidence type="ECO:0000256" key="4">
    <source>
        <dbReference type="ARBA" id="ARBA00022840"/>
    </source>
</evidence>
<dbReference type="InterPro" id="IPR003593">
    <property type="entry name" value="AAA+_ATPase"/>
</dbReference>
<sequence>MIDFEGVSKRFGSTQAVEDFTFRVPSRSCAALVGSSGCGKTTLLRMVNRMVTPDRGRVLIDGEDVAQQDPVALRRSIGYVIQGGGLLPHRTVIDNAATVGYLLRWDKRKARRRAAELLDIVGLDSSVGRRYPGELSGGQQQRVGIARALLSDPEILLMDEPLGAVDPIVRYELQQQLAALQENLGKTIVLVTHDMAEAFFLADRVVVLDTGARIAQVGTPEVIRSAPESEFVEKMIRSVSGDAL</sequence>
<dbReference type="EC" id="7.6.2.9" evidence="5"/>
<keyword evidence="4 7" id="KW-0067">ATP-binding</keyword>
<keyword evidence="8" id="KW-1185">Reference proteome</keyword>
<evidence type="ECO:0000313" key="8">
    <source>
        <dbReference type="Proteomes" id="UP001139336"/>
    </source>
</evidence>
<dbReference type="PROSITE" id="PS50893">
    <property type="entry name" value="ABC_TRANSPORTER_2"/>
    <property type="match status" value="1"/>
</dbReference>
<keyword evidence="2" id="KW-0813">Transport</keyword>
<dbReference type="SUPFAM" id="SSF52540">
    <property type="entry name" value="P-loop containing nucleoside triphosphate hydrolases"/>
    <property type="match status" value="1"/>
</dbReference>
<dbReference type="AlphaFoldDB" id="A0A9X1QS19"/>
<keyword evidence="3" id="KW-0547">Nucleotide-binding</keyword>
<dbReference type="InterPro" id="IPR017871">
    <property type="entry name" value="ABC_transporter-like_CS"/>
</dbReference>
<evidence type="ECO:0000256" key="2">
    <source>
        <dbReference type="ARBA" id="ARBA00022448"/>
    </source>
</evidence>
<dbReference type="Gene3D" id="3.40.50.300">
    <property type="entry name" value="P-loop containing nucleotide triphosphate hydrolases"/>
    <property type="match status" value="1"/>
</dbReference>
<evidence type="ECO:0000256" key="1">
    <source>
        <dbReference type="ARBA" id="ARBA00005417"/>
    </source>
</evidence>
<dbReference type="PANTHER" id="PTHR43117">
    <property type="entry name" value="OSMOPROTECTANT IMPORT ATP-BINDING PROTEIN OSMV"/>
    <property type="match status" value="1"/>
</dbReference>
<evidence type="ECO:0000256" key="5">
    <source>
        <dbReference type="ARBA" id="ARBA00066388"/>
    </source>
</evidence>
<reference evidence="7" key="1">
    <citation type="submission" date="2022-01" db="EMBL/GenBank/DDBJ databases">
        <title>Corynebacterium sp. nov isolated from isolated from the feces of the greater white-fronted geese (Anser albifrons) at Poyang Lake, PR China.</title>
        <authorList>
            <person name="Liu Q."/>
        </authorList>
    </citation>
    <scope>NUCLEOTIDE SEQUENCE</scope>
    <source>
        <strain evidence="7">JCM 32435</strain>
    </source>
</reference>
<feature type="domain" description="ABC transporter" evidence="6">
    <location>
        <begin position="2"/>
        <end position="235"/>
    </location>
</feature>
<dbReference type="EMBL" id="JAKGSI010000003">
    <property type="protein sequence ID" value="MCF4006788.1"/>
    <property type="molecule type" value="Genomic_DNA"/>
</dbReference>
<evidence type="ECO:0000256" key="3">
    <source>
        <dbReference type="ARBA" id="ARBA00022741"/>
    </source>
</evidence>
<dbReference type="GO" id="GO:0005524">
    <property type="term" value="F:ATP binding"/>
    <property type="evidence" value="ECO:0007669"/>
    <property type="project" value="UniProtKB-KW"/>
</dbReference>
<gene>
    <name evidence="7" type="ORF">L1O03_06290</name>
</gene>
<dbReference type="Proteomes" id="UP001139336">
    <property type="component" value="Unassembled WGS sequence"/>
</dbReference>
<dbReference type="InterPro" id="IPR003439">
    <property type="entry name" value="ABC_transporter-like_ATP-bd"/>
</dbReference>
<proteinExistence type="inferred from homology"/>
<dbReference type="GO" id="GO:0016887">
    <property type="term" value="F:ATP hydrolysis activity"/>
    <property type="evidence" value="ECO:0007669"/>
    <property type="project" value="InterPro"/>
</dbReference>
<dbReference type="SMART" id="SM00382">
    <property type="entry name" value="AAA"/>
    <property type="match status" value="1"/>
</dbReference>
<protein>
    <recommendedName>
        <fullName evidence="5">ABC-type quaternary amine transporter</fullName>
        <ecNumber evidence="5">7.6.2.9</ecNumber>
    </recommendedName>
</protein>
<accession>A0A9X1QS19</accession>
<dbReference type="GO" id="GO:0015418">
    <property type="term" value="F:ABC-type quaternary ammonium compound transporting activity"/>
    <property type="evidence" value="ECO:0007669"/>
    <property type="project" value="UniProtKB-EC"/>
</dbReference>
<evidence type="ECO:0000259" key="6">
    <source>
        <dbReference type="PROSITE" id="PS50893"/>
    </source>
</evidence>
<dbReference type="Pfam" id="PF00005">
    <property type="entry name" value="ABC_tran"/>
    <property type="match status" value="1"/>
</dbReference>
<dbReference type="RefSeq" id="WP_236118600.1">
    <property type="nucleotide sequence ID" value="NZ_JAKGSI010000003.1"/>
</dbReference>
<evidence type="ECO:0000313" key="7">
    <source>
        <dbReference type="EMBL" id="MCF4006788.1"/>
    </source>
</evidence>
<dbReference type="FunFam" id="3.40.50.300:FF:000425">
    <property type="entry name" value="Probable ABC transporter, ATP-binding subunit"/>
    <property type="match status" value="1"/>
</dbReference>
<dbReference type="PROSITE" id="PS00211">
    <property type="entry name" value="ABC_TRANSPORTER_1"/>
    <property type="match status" value="1"/>
</dbReference>
<dbReference type="InterPro" id="IPR027417">
    <property type="entry name" value="P-loop_NTPase"/>
</dbReference>
<name>A0A9X1QS19_9CORY</name>
<comment type="caution">
    <text evidence="7">The sequence shown here is derived from an EMBL/GenBank/DDBJ whole genome shotgun (WGS) entry which is preliminary data.</text>
</comment>
<comment type="similarity">
    <text evidence="1">Belongs to the ABC transporter superfamily.</text>
</comment>
<dbReference type="PANTHER" id="PTHR43117:SF4">
    <property type="entry name" value="OSMOPROTECTANT IMPORT ATP-BINDING PROTEIN OSMV"/>
    <property type="match status" value="1"/>
</dbReference>
<organism evidence="7 8">
    <name type="scientific">Corynebacterium uropygiale</name>
    <dbReference type="NCBI Taxonomy" id="1775911"/>
    <lineage>
        <taxon>Bacteria</taxon>
        <taxon>Bacillati</taxon>
        <taxon>Actinomycetota</taxon>
        <taxon>Actinomycetes</taxon>
        <taxon>Mycobacteriales</taxon>
        <taxon>Corynebacteriaceae</taxon>
        <taxon>Corynebacterium</taxon>
    </lineage>
</organism>